<dbReference type="EMBL" id="CAIX01000010">
    <property type="protein sequence ID" value="CCI40573.1"/>
    <property type="molecule type" value="Genomic_DNA"/>
</dbReference>
<name>A0A024G2N0_9STRA</name>
<proteinExistence type="predicted"/>
<comment type="caution">
    <text evidence="1">The sequence shown here is derived from an EMBL/GenBank/DDBJ whole genome shotgun (WGS) entry which is preliminary data.</text>
</comment>
<gene>
    <name evidence="1" type="ORF">BN9_013570</name>
</gene>
<accession>A0A024G2N0</accession>
<dbReference type="AlphaFoldDB" id="A0A024G2N0"/>
<evidence type="ECO:0000313" key="1">
    <source>
        <dbReference type="EMBL" id="CCI40573.1"/>
    </source>
</evidence>
<reference evidence="1 2" key="1">
    <citation type="submission" date="2012-05" db="EMBL/GenBank/DDBJ databases">
        <title>Recombination and specialization in a pathogen metapopulation.</title>
        <authorList>
            <person name="Gardiner A."/>
            <person name="Kemen E."/>
            <person name="Schultz-Larsen T."/>
            <person name="MacLean D."/>
            <person name="Van Oosterhout C."/>
            <person name="Jones J.D.G."/>
        </authorList>
    </citation>
    <scope>NUCLEOTIDE SEQUENCE [LARGE SCALE GENOMIC DNA]</scope>
    <source>
        <strain evidence="1 2">Ac Nc2</strain>
    </source>
</reference>
<evidence type="ECO:0000313" key="2">
    <source>
        <dbReference type="Proteomes" id="UP000053237"/>
    </source>
</evidence>
<dbReference type="InParanoid" id="A0A024G2N0"/>
<sequence length="78" mass="8681">MEVEVTEGIHKFVKPEEIDEVAVFTSHDTLQTVPEDICTTAQPDILRLTTSSTVTAVLKSVQVGEDEDQEAKEISQRH</sequence>
<protein>
    <submittedName>
        <fullName evidence="1">Uncharacterized protein</fullName>
    </submittedName>
</protein>
<dbReference type="Proteomes" id="UP000053237">
    <property type="component" value="Unassembled WGS sequence"/>
</dbReference>
<keyword evidence="2" id="KW-1185">Reference proteome</keyword>
<organism evidence="1 2">
    <name type="scientific">Albugo candida</name>
    <dbReference type="NCBI Taxonomy" id="65357"/>
    <lineage>
        <taxon>Eukaryota</taxon>
        <taxon>Sar</taxon>
        <taxon>Stramenopiles</taxon>
        <taxon>Oomycota</taxon>
        <taxon>Peronosporomycetes</taxon>
        <taxon>Albuginales</taxon>
        <taxon>Albuginaceae</taxon>
        <taxon>Albugo</taxon>
    </lineage>
</organism>